<dbReference type="Proteomes" id="UP000008220">
    <property type="component" value="Chromosome"/>
</dbReference>
<proteinExistence type="predicted"/>
<reference evidence="1 2" key="1">
    <citation type="journal article" date="2006" name="Nat. Biotechnol.">
        <title>The genome and transcriptomes of the anti-tumor agent Clostridium novyi-NT.</title>
        <authorList>
            <person name="Bettegowda C."/>
            <person name="Huang X."/>
            <person name="Lin J."/>
            <person name="Cheong I."/>
            <person name="Kohli M."/>
            <person name="Szabo S.A."/>
            <person name="Zhang X."/>
            <person name="Diaz L.A. Jr."/>
            <person name="Velculescu V.E."/>
            <person name="Parmigiani G."/>
            <person name="Kinzler K.W."/>
            <person name="Vogelstein B."/>
            <person name="Zhou S."/>
        </authorList>
    </citation>
    <scope>NUCLEOTIDE SEQUENCE [LARGE SCALE GENOMIC DNA]</scope>
    <source>
        <strain evidence="1 2">NT</strain>
    </source>
</reference>
<name>A0Q0C2_CLONN</name>
<dbReference type="AlphaFoldDB" id="A0Q0C2"/>
<dbReference type="eggNOG" id="COG0388">
    <property type="taxonomic scope" value="Bacteria"/>
</dbReference>
<protein>
    <submittedName>
        <fullName evidence="1">Uncharacterized protein</fullName>
    </submittedName>
</protein>
<dbReference type="HOGENOM" id="CLU_3381294_0_0_9"/>
<accession>A0Q0C2</accession>
<evidence type="ECO:0000313" key="2">
    <source>
        <dbReference type="Proteomes" id="UP000008220"/>
    </source>
</evidence>
<gene>
    <name evidence="1" type="ordered locus">NT01CX_2001</name>
</gene>
<sequence>MNGAQMFIYLTNAITGKGLSVWRSHLISRAAEN</sequence>
<organism evidence="1 2">
    <name type="scientific">Clostridium novyi (strain NT)</name>
    <dbReference type="NCBI Taxonomy" id="386415"/>
    <lineage>
        <taxon>Bacteria</taxon>
        <taxon>Bacillati</taxon>
        <taxon>Bacillota</taxon>
        <taxon>Clostridia</taxon>
        <taxon>Eubacteriales</taxon>
        <taxon>Clostridiaceae</taxon>
        <taxon>Clostridium</taxon>
    </lineage>
</organism>
<dbReference type="EMBL" id="CP000382">
    <property type="protein sequence ID" value="ABK60822.1"/>
    <property type="molecule type" value="Genomic_DNA"/>
</dbReference>
<dbReference type="STRING" id="386415.NT01CX_2001"/>
<dbReference type="KEGG" id="cno:NT01CX_2001"/>
<evidence type="ECO:0000313" key="1">
    <source>
        <dbReference type="EMBL" id="ABK60822.1"/>
    </source>
</evidence>
<keyword evidence="2" id="KW-1185">Reference proteome</keyword>